<name>A0A814ECS0_9BILA</name>
<organism evidence="3 5">
    <name type="scientific">Rotaria sordida</name>
    <dbReference type="NCBI Taxonomy" id="392033"/>
    <lineage>
        <taxon>Eukaryota</taxon>
        <taxon>Metazoa</taxon>
        <taxon>Spiralia</taxon>
        <taxon>Gnathifera</taxon>
        <taxon>Rotifera</taxon>
        <taxon>Eurotatoria</taxon>
        <taxon>Bdelloidea</taxon>
        <taxon>Philodinida</taxon>
        <taxon>Philodinidae</taxon>
        <taxon>Rotaria</taxon>
    </lineage>
</organism>
<dbReference type="Proteomes" id="UP000663870">
    <property type="component" value="Unassembled WGS sequence"/>
</dbReference>
<dbReference type="SUPFAM" id="SSF53649">
    <property type="entry name" value="Alkaline phosphatase-like"/>
    <property type="match status" value="1"/>
</dbReference>
<dbReference type="EMBL" id="CAJOBD010010236">
    <property type="protein sequence ID" value="CAF4149561.1"/>
    <property type="molecule type" value="Genomic_DNA"/>
</dbReference>
<dbReference type="Gene3D" id="3.40.720.10">
    <property type="entry name" value="Alkaline Phosphatase, subunit A"/>
    <property type="match status" value="1"/>
</dbReference>
<protein>
    <submittedName>
        <fullName evidence="3">Uncharacterized protein</fullName>
    </submittedName>
</protein>
<dbReference type="Proteomes" id="UP000663864">
    <property type="component" value="Unassembled WGS sequence"/>
</dbReference>
<proteinExistence type="predicted"/>
<dbReference type="EMBL" id="CAJNOL010000262">
    <property type="protein sequence ID" value="CAF0970411.1"/>
    <property type="molecule type" value="Genomic_DNA"/>
</dbReference>
<dbReference type="InterPro" id="IPR002591">
    <property type="entry name" value="Phosphodiest/P_Trfase"/>
</dbReference>
<evidence type="ECO:0000313" key="1">
    <source>
        <dbReference type="EMBL" id="CAF0842272.1"/>
    </source>
</evidence>
<evidence type="ECO:0000313" key="4">
    <source>
        <dbReference type="EMBL" id="CAF4149561.1"/>
    </source>
</evidence>
<evidence type="ECO:0000313" key="3">
    <source>
        <dbReference type="EMBL" id="CAF0970411.1"/>
    </source>
</evidence>
<dbReference type="PANTHER" id="PTHR10151">
    <property type="entry name" value="ECTONUCLEOTIDE PYROPHOSPHATASE/PHOSPHODIESTERASE"/>
    <property type="match status" value="1"/>
</dbReference>
<evidence type="ECO:0000313" key="5">
    <source>
        <dbReference type="Proteomes" id="UP000663870"/>
    </source>
</evidence>
<keyword evidence="5" id="KW-1185">Reference proteome</keyword>
<dbReference type="InterPro" id="IPR017850">
    <property type="entry name" value="Alkaline_phosphatase_core_sf"/>
</dbReference>
<evidence type="ECO:0000313" key="2">
    <source>
        <dbReference type="EMBL" id="CAF0941010.1"/>
    </source>
</evidence>
<sequence>MKKIQKIGNYTRAYIGGDNGTYTQTPPVSAPGYMNLLTGTWANKHNVYDNYVNAPNYHYKNIFRLFKEHYSDKKIAIFSTWIDNRIKLIGEGSAIAGNITFDYKFDGYERDQIMYPHDPDEHYIFDIDQRVTNETSACIKIYGPDLSWVYLQYTDDVGHKFGDSEQFKQAVINVDYQIGQIWEAINYRMTHYQEDWIIIITTDHGRDPVTGKEHDDQTDRERTIWIIINSQEMNTYFHGFQPAIVDIYPTIAKFMNLNIPIESERELDGVPLTGKVSLIKPNVKLYDVSLEISWTVLDPTGNVKVWLSTTNSFKDGITDNYYLIKTVPIHNNMIIVDITGYQSNFYKIALEGQYNTVNRWVFRS</sequence>
<dbReference type="Proteomes" id="UP000663854">
    <property type="component" value="Unassembled WGS sequence"/>
</dbReference>
<dbReference type="Proteomes" id="UP000663836">
    <property type="component" value="Unassembled WGS sequence"/>
</dbReference>
<accession>A0A814ECS0</accession>
<comment type="caution">
    <text evidence="3">The sequence shown here is derived from an EMBL/GenBank/DDBJ whole genome shotgun (WGS) entry which is preliminary data.</text>
</comment>
<dbReference type="EMBL" id="CAJNOT010000107">
    <property type="protein sequence ID" value="CAF0842272.1"/>
    <property type="molecule type" value="Genomic_DNA"/>
</dbReference>
<gene>
    <name evidence="4" type="ORF">JBS370_LOCUS33916</name>
    <name evidence="3" type="ORF">JXQ802_LOCUS12636</name>
    <name evidence="2" type="ORF">PYM288_LOCUS11588</name>
    <name evidence="1" type="ORF">ZHD862_LOCUS4442</name>
</gene>
<dbReference type="AlphaFoldDB" id="A0A814ECS0"/>
<dbReference type="EMBL" id="CAJNOH010000198">
    <property type="protein sequence ID" value="CAF0941010.1"/>
    <property type="molecule type" value="Genomic_DNA"/>
</dbReference>
<reference evidence="3" key="1">
    <citation type="submission" date="2021-02" db="EMBL/GenBank/DDBJ databases">
        <authorList>
            <person name="Nowell W R."/>
        </authorList>
    </citation>
    <scope>NUCLEOTIDE SEQUENCE</scope>
</reference>
<dbReference type="GO" id="GO:0016787">
    <property type="term" value="F:hydrolase activity"/>
    <property type="evidence" value="ECO:0007669"/>
    <property type="project" value="UniProtKB-ARBA"/>
</dbReference>
<dbReference type="Pfam" id="PF01663">
    <property type="entry name" value="Phosphodiest"/>
    <property type="match status" value="1"/>
</dbReference>
<dbReference type="PANTHER" id="PTHR10151:SF120">
    <property type="entry name" value="BIS(5'-ADENOSYL)-TRIPHOSPHATASE"/>
    <property type="match status" value="1"/>
</dbReference>